<dbReference type="GO" id="GO:0033514">
    <property type="term" value="P:L-lysine catabolic process to acetyl-CoA via L-pipecolate"/>
    <property type="evidence" value="ECO:0007669"/>
    <property type="project" value="TreeGrafter"/>
</dbReference>
<reference evidence="7 8" key="1">
    <citation type="submission" date="2021-06" db="EMBL/GenBank/DDBJ databases">
        <title>Caerostris darwini draft genome.</title>
        <authorList>
            <person name="Kono N."/>
            <person name="Arakawa K."/>
        </authorList>
    </citation>
    <scope>NUCLEOTIDE SEQUENCE [LARGE SCALE GENOMIC DNA]</scope>
</reference>
<keyword evidence="3" id="KW-0285">Flavoprotein</keyword>
<dbReference type="Gene3D" id="3.30.9.10">
    <property type="entry name" value="D-Amino Acid Oxidase, subunit A, domain 2"/>
    <property type="match status" value="1"/>
</dbReference>
<dbReference type="SUPFAM" id="SSF51905">
    <property type="entry name" value="FAD/NAD(P)-binding domain"/>
    <property type="match status" value="1"/>
</dbReference>
<dbReference type="GO" id="GO:0050660">
    <property type="term" value="F:flavin adenine dinucleotide binding"/>
    <property type="evidence" value="ECO:0007669"/>
    <property type="project" value="InterPro"/>
</dbReference>
<dbReference type="SUPFAM" id="SSF54373">
    <property type="entry name" value="FAD-linked reductases, C-terminal domain"/>
    <property type="match status" value="1"/>
</dbReference>
<evidence type="ECO:0000256" key="4">
    <source>
        <dbReference type="ARBA" id="ARBA00022827"/>
    </source>
</evidence>
<dbReference type="InterPro" id="IPR036188">
    <property type="entry name" value="FAD/NAD-bd_sf"/>
</dbReference>
<evidence type="ECO:0000256" key="2">
    <source>
        <dbReference type="ARBA" id="ARBA00010989"/>
    </source>
</evidence>
<evidence type="ECO:0000256" key="5">
    <source>
        <dbReference type="ARBA" id="ARBA00023002"/>
    </source>
</evidence>
<dbReference type="PANTHER" id="PTHR10961:SF46">
    <property type="entry name" value="PEROXISOMAL SARCOSINE OXIDASE"/>
    <property type="match status" value="1"/>
</dbReference>
<dbReference type="GO" id="GO:0005777">
    <property type="term" value="C:peroxisome"/>
    <property type="evidence" value="ECO:0007669"/>
    <property type="project" value="TreeGrafter"/>
</dbReference>
<dbReference type="Pfam" id="PF01266">
    <property type="entry name" value="DAO"/>
    <property type="match status" value="1"/>
</dbReference>
<evidence type="ECO:0000313" key="7">
    <source>
        <dbReference type="EMBL" id="GIY28904.1"/>
    </source>
</evidence>
<dbReference type="Gene3D" id="3.50.50.60">
    <property type="entry name" value="FAD/NAD(P)-binding domain"/>
    <property type="match status" value="1"/>
</dbReference>
<keyword evidence="5" id="KW-0560">Oxidoreductase</keyword>
<protein>
    <submittedName>
        <fullName evidence="7">Peroxisomal sarcosine oxidase</fullName>
    </submittedName>
</protein>
<name>A0AAV4S6B2_9ARAC</name>
<dbReference type="PANTHER" id="PTHR10961">
    <property type="entry name" value="PEROXISOMAL SARCOSINE OXIDASE"/>
    <property type="match status" value="1"/>
</dbReference>
<dbReference type="Proteomes" id="UP001054837">
    <property type="component" value="Unassembled WGS sequence"/>
</dbReference>
<evidence type="ECO:0000313" key="8">
    <source>
        <dbReference type="Proteomes" id="UP001054837"/>
    </source>
</evidence>
<dbReference type="InterPro" id="IPR006076">
    <property type="entry name" value="FAD-dep_OxRdtase"/>
</dbReference>
<gene>
    <name evidence="7" type="primary">PIPOX</name>
    <name evidence="7" type="ORF">CDAR_558501</name>
</gene>
<dbReference type="InterPro" id="IPR045170">
    <property type="entry name" value="MTOX"/>
</dbReference>
<dbReference type="EMBL" id="BPLQ01007235">
    <property type="protein sequence ID" value="GIY28904.1"/>
    <property type="molecule type" value="Genomic_DNA"/>
</dbReference>
<sequence length="363" mass="40551">MGEFDYDHAVVGGGIVGSWTALQLVRAGKKVLLLEQFSHPHTRGSSHGETRIIRSGYAEPFFCEMMSHALRMWSELEVETGNKLMENIGFLCIANLDTTDPRIESLFSRLLNYDKIHGVLMDNSGGILRAQKAVLAIQALFRERGGDQWDNCQVLKIEPVDDASVKLFLEPQKVVTAKSVVVCAGAWTQKLLSPFLTLPVQASAVRVYYWKAKEKGAYSEKSGFPCLIDITEPHIYALPSYEYPGLVKICLHGGVNCDPDARDKSPQDPKLERRLKDYVREHFPLLEPEPSIVEVCMYTSTPDEIFLIDAVPDHKNIIIGTGFSGTGFKTSPVVGKLLSQMAMGTQPFLDITPFQLSRFKHFK</sequence>
<feature type="domain" description="FAD dependent oxidoreductase" evidence="6">
    <location>
        <begin position="7"/>
        <end position="341"/>
    </location>
</feature>
<keyword evidence="8" id="KW-1185">Reference proteome</keyword>
<evidence type="ECO:0000259" key="6">
    <source>
        <dbReference type="Pfam" id="PF01266"/>
    </source>
</evidence>
<dbReference type="GO" id="GO:0050031">
    <property type="term" value="F:L-pipecolate oxidase activity"/>
    <property type="evidence" value="ECO:0007669"/>
    <property type="project" value="TreeGrafter"/>
</dbReference>
<comment type="caution">
    <text evidence="7">The sequence shown here is derived from an EMBL/GenBank/DDBJ whole genome shotgun (WGS) entry which is preliminary data.</text>
</comment>
<dbReference type="GO" id="GO:0008115">
    <property type="term" value="F:sarcosine oxidase activity"/>
    <property type="evidence" value="ECO:0007669"/>
    <property type="project" value="TreeGrafter"/>
</dbReference>
<dbReference type="AlphaFoldDB" id="A0AAV4S6B2"/>
<accession>A0AAV4S6B2</accession>
<proteinExistence type="inferred from homology"/>
<comment type="similarity">
    <text evidence="2">Belongs to the MSOX/MTOX family.</text>
</comment>
<evidence type="ECO:0000256" key="3">
    <source>
        <dbReference type="ARBA" id="ARBA00022630"/>
    </source>
</evidence>
<organism evidence="7 8">
    <name type="scientific">Caerostris darwini</name>
    <dbReference type="NCBI Taxonomy" id="1538125"/>
    <lineage>
        <taxon>Eukaryota</taxon>
        <taxon>Metazoa</taxon>
        <taxon>Ecdysozoa</taxon>
        <taxon>Arthropoda</taxon>
        <taxon>Chelicerata</taxon>
        <taxon>Arachnida</taxon>
        <taxon>Araneae</taxon>
        <taxon>Araneomorphae</taxon>
        <taxon>Entelegynae</taxon>
        <taxon>Araneoidea</taxon>
        <taxon>Araneidae</taxon>
        <taxon>Caerostris</taxon>
    </lineage>
</organism>
<evidence type="ECO:0000256" key="1">
    <source>
        <dbReference type="ARBA" id="ARBA00001974"/>
    </source>
</evidence>
<comment type="cofactor">
    <cofactor evidence="1">
        <name>FAD</name>
        <dbReference type="ChEBI" id="CHEBI:57692"/>
    </cofactor>
</comment>
<keyword evidence="4" id="KW-0274">FAD</keyword>